<feature type="compositionally biased region" description="Basic and acidic residues" evidence="1">
    <location>
        <begin position="43"/>
        <end position="74"/>
    </location>
</feature>
<protein>
    <recommendedName>
        <fullName evidence="4">Mis12-Mtw1 protein</fullName>
    </recommendedName>
</protein>
<feature type="region of interest" description="Disordered" evidence="1">
    <location>
        <begin position="1"/>
        <end position="290"/>
    </location>
</feature>
<evidence type="ECO:0008006" key="4">
    <source>
        <dbReference type="Google" id="ProtNLM"/>
    </source>
</evidence>
<dbReference type="PANTHER" id="PTHR14778:SF2">
    <property type="entry name" value="KINETOCHORE-ASSOCIATED PROTEIN DSN1 HOMOLOG"/>
    <property type="match status" value="1"/>
</dbReference>
<feature type="compositionally biased region" description="Polar residues" evidence="1">
    <location>
        <begin position="1"/>
        <end position="20"/>
    </location>
</feature>
<dbReference type="AlphaFoldDB" id="A0A6A6HNH3"/>
<accession>A0A6A6HNH3</accession>
<evidence type="ECO:0000313" key="3">
    <source>
        <dbReference type="Proteomes" id="UP000800092"/>
    </source>
</evidence>
<gene>
    <name evidence="2" type="ORF">EV356DRAFT_163126</name>
</gene>
<keyword evidence="3" id="KW-1185">Reference proteome</keyword>
<feature type="compositionally biased region" description="Low complexity" evidence="1">
    <location>
        <begin position="435"/>
        <end position="449"/>
    </location>
</feature>
<proteinExistence type="predicted"/>
<dbReference type="GO" id="GO:0051301">
    <property type="term" value="P:cell division"/>
    <property type="evidence" value="ECO:0007669"/>
    <property type="project" value="InterPro"/>
</dbReference>
<dbReference type="EMBL" id="ML991773">
    <property type="protein sequence ID" value="KAF2239093.1"/>
    <property type="molecule type" value="Genomic_DNA"/>
</dbReference>
<sequence length="571" mass="63490">MTSTITRSPLRTLSMTSSHANTRRRSARLAFDEEENGVPVKKPRTDEALHRTEKRSDARVNGDYARKNKKKYDDGDGDFQFSRRGSRKTQQMPVAIPQPVPEEKELEPTKPKPKVKKMLPLTPTPAEKRPKRRSARLSGDKEQVQEEQPKSPIDKSRSKDKDKEKSKLPPDTSKDSEKPKLSVDKSRDREKPKPTIERSKDKEEPNPPIEKDLVEGKSTRDDDGSPVVNGTSPLQIGKRGDVTKIALPFADTPINKRNKELRKGHRRSSTGIRGRRASSLMDSGTSNAVPHAEVETSEFYKLISQDLPEPRRMKQLLTWCGTRALPSKPSGIVEGSNAIMAARVIQEELLKEFSSRSELSDWFNREDTAPAVLVKKPNPRNIQNAAKLKELEEEIEKFQLEKSTWEDMLESTSKLPPSATTPPPQPESKDPSPKPVHASPSSSSTTLPPIDAALLSPSQASILSALTAATTTSSSSVHAAPSSSSSVDTIQTRLRALASSLEFQVDQFADGIHRLEQYRRHGDDVVDGVLTAAATKLEEREEAVRRRAGTKGVEVRDVLRSLSRVVDRSRE</sequence>
<evidence type="ECO:0000313" key="2">
    <source>
        <dbReference type="EMBL" id="KAF2239093.1"/>
    </source>
</evidence>
<reference evidence="2" key="1">
    <citation type="journal article" date="2020" name="Stud. Mycol.">
        <title>101 Dothideomycetes genomes: a test case for predicting lifestyles and emergence of pathogens.</title>
        <authorList>
            <person name="Haridas S."/>
            <person name="Albert R."/>
            <person name="Binder M."/>
            <person name="Bloem J."/>
            <person name="Labutti K."/>
            <person name="Salamov A."/>
            <person name="Andreopoulos B."/>
            <person name="Baker S."/>
            <person name="Barry K."/>
            <person name="Bills G."/>
            <person name="Bluhm B."/>
            <person name="Cannon C."/>
            <person name="Castanera R."/>
            <person name="Culley D."/>
            <person name="Daum C."/>
            <person name="Ezra D."/>
            <person name="Gonzalez J."/>
            <person name="Henrissat B."/>
            <person name="Kuo A."/>
            <person name="Liang C."/>
            <person name="Lipzen A."/>
            <person name="Lutzoni F."/>
            <person name="Magnuson J."/>
            <person name="Mondo S."/>
            <person name="Nolan M."/>
            <person name="Ohm R."/>
            <person name="Pangilinan J."/>
            <person name="Park H.-J."/>
            <person name="Ramirez L."/>
            <person name="Alfaro M."/>
            <person name="Sun H."/>
            <person name="Tritt A."/>
            <person name="Yoshinaga Y."/>
            <person name="Zwiers L.-H."/>
            <person name="Turgeon B."/>
            <person name="Goodwin S."/>
            <person name="Spatafora J."/>
            <person name="Crous P."/>
            <person name="Grigoriev I."/>
        </authorList>
    </citation>
    <scope>NUCLEOTIDE SEQUENCE</scope>
    <source>
        <strain evidence="2">Tuck. ex Michener</strain>
    </source>
</reference>
<dbReference type="PANTHER" id="PTHR14778">
    <property type="entry name" value="KINETOCHORE-ASSOCIATED PROTEIN DSN1 HOMOLOG"/>
    <property type="match status" value="1"/>
</dbReference>
<feature type="compositionally biased region" description="Basic and acidic residues" evidence="1">
    <location>
        <begin position="138"/>
        <end position="223"/>
    </location>
</feature>
<feature type="compositionally biased region" description="Basic and acidic residues" evidence="1">
    <location>
        <begin position="101"/>
        <end position="110"/>
    </location>
</feature>
<dbReference type="OrthoDB" id="3364649at2759"/>
<dbReference type="Pfam" id="PF08202">
    <property type="entry name" value="MIS13"/>
    <property type="match status" value="1"/>
</dbReference>
<name>A0A6A6HNH3_VIRVR</name>
<feature type="region of interest" description="Disordered" evidence="1">
    <location>
        <begin position="402"/>
        <end position="451"/>
    </location>
</feature>
<dbReference type="InterPro" id="IPR013218">
    <property type="entry name" value="Dsn1/Mis13"/>
</dbReference>
<dbReference type="GO" id="GO:0000444">
    <property type="term" value="C:MIS12/MIND type complex"/>
    <property type="evidence" value="ECO:0007669"/>
    <property type="project" value="InterPro"/>
</dbReference>
<organism evidence="2 3">
    <name type="scientific">Viridothelium virens</name>
    <name type="common">Speckled blister lichen</name>
    <name type="synonym">Trypethelium virens</name>
    <dbReference type="NCBI Taxonomy" id="1048519"/>
    <lineage>
        <taxon>Eukaryota</taxon>
        <taxon>Fungi</taxon>
        <taxon>Dikarya</taxon>
        <taxon>Ascomycota</taxon>
        <taxon>Pezizomycotina</taxon>
        <taxon>Dothideomycetes</taxon>
        <taxon>Dothideomycetes incertae sedis</taxon>
        <taxon>Trypetheliales</taxon>
        <taxon>Trypetheliaceae</taxon>
        <taxon>Viridothelium</taxon>
    </lineage>
</organism>
<dbReference type="GO" id="GO:0007059">
    <property type="term" value="P:chromosome segregation"/>
    <property type="evidence" value="ECO:0007669"/>
    <property type="project" value="InterPro"/>
</dbReference>
<feature type="compositionally biased region" description="Basic residues" evidence="1">
    <location>
        <begin position="259"/>
        <end position="276"/>
    </location>
</feature>
<evidence type="ECO:0000256" key="1">
    <source>
        <dbReference type="SAM" id="MobiDB-lite"/>
    </source>
</evidence>
<dbReference type="Proteomes" id="UP000800092">
    <property type="component" value="Unassembled WGS sequence"/>
</dbReference>